<dbReference type="GO" id="GO:0003677">
    <property type="term" value="F:DNA binding"/>
    <property type="evidence" value="ECO:0007669"/>
    <property type="project" value="UniProtKB-KW"/>
</dbReference>
<proteinExistence type="predicted"/>
<evidence type="ECO:0000313" key="6">
    <source>
        <dbReference type="EMBL" id="AHF23861.1"/>
    </source>
</evidence>
<reference evidence="6" key="1">
    <citation type="journal article" date="2013" name="PLoS ONE">
        <title>Metagenomic insights into the carbohydrate-active enzymes carried by the microorganisms adhering to solid digesta in the rumen of cows.</title>
        <authorList>
            <person name="Wang L."/>
            <person name="Hatem A."/>
            <person name="Catalyurek U.V."/>
            <person name="Morrison M."/>
            <person name="Yu Z."/>
        </authorList>
    </citation>
    <scope>NUCLEOTIDE SEQUENCE</scope>
</reference>
<evidence type="ECO:0000256" key="2">
    <source>
        <dbReference type="ARBA" id="ARBA00023015"/>
    </source>
</evidence>
<evidence type="ECO:0000256" key="3">
    <source>
        <dbReference type="ARBA" id="ARBA00023125"/>
    </source>
</evidence>
<dbReference type="AlphaFoldDB" id="W0FGS2"/>
<sequence length="130" mass="15395">MSMYSIQDVSKKTGLTAHTLRYYEKEGLISGVERTQGGFRQYTDEDLERLGLICCLKNTGMSIQEIARFVQLTREGDHTLEERVELLREHRERVLERMEEMQKYLEKVTWKLNFFTEKLHAYEAEKAGKQ</sequence>
<dbReference type="Gene3D" id="1.10.1660.10">
    <property type="match status" value="1"/>
</dbReference>
<protein>
    <submittedName>
        <fullName evidence="6">Transcriptional regulator, MerR family</fullName>
    </submittedName>
</protein>
<keyword evidence="2" id="KW-0805">Transcription regulation</keyword>
<dbReference type="PANTHER" id="PTHR30204">
    <property type="entry name" value="REDOX-CYCLING DRUG-SENSING TRANSCRIPTIONAL ACTIVATOR SOXR"/>
    <property type="match status" value="1"/>
</dbReference>
<dbReference type="SUPFAM" id="SSF46955">
    <property type="entry name" value="Putative DNA-binding domain"/>
    <property type="match status" value="1"/>
</dbReference>
<evidence type="ECO:0000256" key="4">
    <source>
        <dbReference type="ARBA" id="ARBA00023163"/>
    </source>
</evidence>
<name>W0FGS2_9BACT</name>
<evidence type="ECO:0000256" key="1">
    <source>
        <dbReference type="ARBA" id="ARBA00022491"/>
    </source>
</evidence>
<dbReference type="InterPro" id="IPR000551">
    <property type="entry name" value="MerR-type_HTH_dom"/>
</dbReference>
<evidence type="ECO:0000259" key="5">
    <source>
        <dbReference type="PROSITE" id="PS50937"/>
    </source>
</evidence>
<dbReference type="PROSITE" id="PS50937">
    <property type="entry name" value="HTH_MERR_2"/>
    <property type="match status" value="1"/>
</dbReference>
<organism evidence="6">
    <name type="scientific">uncultured bacterium Contig15</name>
    <dbReference type="NCBI Taxonomy" id="1393441"/>
    <lineage>
        <taxon>Bacteria</taxon>
        <taxon>environmental samples</taxon>
    </lineage>
</organism>
<dbReference type="PRINTS" id="PR00040">
    <property type="entry name" value="HTHMERR"/>
</dbReference>
<keyword evidence="4" id="KW-0804">Transcription</keyword>
<dbReference type="EMBL" id="KC246777">
    <property type="protein sequence ID" value="AHF23861.1"/>
    <property type="molecule type" value="Genomic_DNA"/>
</dbReference>
<accession>W0FGS2</accession>
<keyword evidence="1" id="KW-0678">Repressor</keyword>
<dbReference type="CDD" id="cd01109">
    <property type="entry name" value="HTH_YyaN"/>
    <property type="match status" value="1"/>
</dbReference>
<dbReference type="Pfam" id="PF13411">
    <property type="entry name" value="MerR_1"/>
    <property type="match status" value="1"/>
</dbReference>
<dbReference type="InterPro" id="IPR009061">
    <property type="entry name" value="DNA-bd_dom_put_sf"/>
</dbReference>
<dbReference type="InterPro" id="IPR047057">
    <property type="entry name" value="MerR_fam"/>
</dbReference>
<feature type="domain" description="HTH merR-type" evidence="5">
    <location>
        <begin position="3"/>
        <end position="72"/>
    </location>
</feature>
<dbReference type="SMART" id="SM00422">
    <property type="entry name" value="HTH_MERR"/>
    <property type="match status" value="1"/>
</dbReference>
<dbReference type="GO" id="GO:0003700">
    <property type="term" value="F:DNA-binding transcription factor activity"/>
    <property type="evidence" value="ECO:0007669"/>
    <property type="project" value="InterPro"/>
</dbReference>
<dbReference type="PANTHER" id="PTHR30204:SF69">
    <property type="entry name" value="MERR-FAMILY TRANSCRIPTIONAL REGULATOR"/>
    <property type="match status" value="1"/>
</dbReference>
<keyword evidence="3" id="KW-0238">DNA-binding</keyword>